<dbReference type="WBParaSite" id="SVE_2007700.1">
    <property type="protein sequence ID" value="SVE_2007700.1"/>
    <property type="gene ID" value="SVE_2007700"/>
</dbReference>
<keyword evidence="1" id="KW-1185">Reference proteome</keyword>
<reference evidence="2" key="2">
    <citation type="submission" date="2015-08" db="UniProtKB">
        <authorList>
            <consortium name="WormBaseParasite"/>
        </authorList>
    </citation>
    <scope>IDENTIFICATION</scope>
</reference>
<accession>A0A0K0G5Q5</accession>
<evidence type="ECO:0000313" key="1">
    <source>
        <dbReference type="Proteomes" id="UP000035680"/>
    </source>
</evidence>
<evidence type="ECO:0000313" key="2">
    <source>
        <dbReference type="WBParaSite" id="SVE_2007700.1"/>
    </source>
</evidence>
<protein>
    <submittedName>
        <fullName evidence="2">Uncharacterized protein</fullName>
    </submittedName>
</protein>
<reference evidence="1" key="1">
    <citation type="submission" date="2014-07" db="EMBL/GenBank/DDBJ databases">
        <authorList>
            <person name="Martin A.A"/>
            <person name="De Silva N."/>
        </authorList>
    </citation>
    <scope>NUCLEOTIDE SEQUENCE</scope>
</reference>
<dbReference type="Proteomes" id="UP000035680">
    <property type="component" value="Unassembled WGS sequence"/>
</dbReference>
<organism evidence="1 2">
    <name type="scientific">Strongyloides venezuelensis</name>
    <name type="common">Threadworm</name>
    <dbReference type="NCBI Taxonomy" id="75913"/>
    <lineage>
        <taxon>Eukaryota</taxon>
        <taxon>Metazoa</taxon>
        <taxon>Ecdysozoa</taxon>
        <taxon>Nematoda</taxon>
        <taxon>Chromadorea</taxon>
        <taxon>Rhabditida</taxon>
        <taxon>Tylenchina</taxon>
        <taxon>Panagrolaimomorpha</taxon>
        <taxon>Strongyloidoidea</taxon>
        <taxon>Strongyloididae</taxon>
        <taxon>Strongyloides</taxon>
    </lineage>
</organism>
<proteinExistence type="predicted"/>
<name>A0A0K0G5Q5_STRVS</name>
<dbReference type="AlphaFoldDB" id="A0A0K0G5Q5"/>
<sequence>MDDDAPIQSFSGCYRNQEADLESFDIIKLNLKLKKKNRKPLAILVEKESTDIYVNQDISVNNNSQNKTFASTPSVSEYKLP</sequence>